<feature type="domain" description="VOC" evidence="1">
    <location>
        <begin position="31"/>
        <end position="157"/>
    </location>
</feature>
<dbReference type="Proteomes" id="UP000198683">
    <property type="component" value="Unassembled WGS sequence"/>
</dbReference>
<dbReference type="SUPFAM" id="SSF54593">
    <property type="entry name" value="Glyoxalase/Bleomycin resistance protein/Dihydroxybiphenyl dioxygenase"/>
    <property type="match status" value="1"/>
</dbReference>
<dbReference type="InterPro" id="IPR037523">
    <property type="entry name" value="VOC_core"/>
</dbReference>
<dbReference type="Gene3D" id="3.10.180.10">
    <property type="entry name" value="2,3-Dihydroxybiphenyl 1,2-Dioxygenase, domain 1"/>
    <property type="match status" value="1"/>
</dbReference>
<keyword evidence="2" id="KW-0560">Oxidoreductase</keyword>
<dbReference type="GO" id="GO:0051213">
    <property type="term" value="F:dioxygenase activity"/>
    <property type="evidence" value="ECO:0007669"/>
    <property type="project" value="UniProtKB-KW"/>
</dbReference>
<dbReference type="InterPro" id="IPR004360">
    <property type="entry name" value="Glyas_Fos-R_dOase_dom"/>
</dbReference>
<keyword evidence="2" id="KW-0223">Dioxygenase</keyword>
<accession>A0A1G8WGB8</accession>
<dbReference type="EMBL" id="FNFB01000003">
    <property type="protein sequence ID" value="SDJ77261.1"/>
    <property type="molecule type" value="Genomic_DNA"/>
</dbReference>
<organism evidence="2 3">
    <name type="scientific">Nonomuraea maritima</name>
    <dbReference type="NCBI Taxonomy" id="683260"/>
    <lineage>
        <taxon>Bacteria</taxon>
        <taxon>Bacillati</taxon>
        <taxon>Actinomycetota</taxon>
        <taxon>Actinomycetes</taxon>
        <taxon>Streptosporangiales</taxon>
        <taxon>Streptosporangiaceae</taxon>
        <taxon>Nonomuraea</taxon>
    </lineage>
</organism>
<evidence type="ECO:0000259" key="1">
    <source>
        <dbReference type="PROSITE" id="PS51819"/>
    </source>
</evidence>
<proteinExistence type="predicted"/>
<gene>
    <name evidence="2" type="ORF">SAMN05421874_103161</name>
</gene>
<protein>
    <submittedName>
        <fullName evidence="2">Catechol 2,3-dioxygenase</fullName>
    </submittedName>
</protein>
<dbReference type="Pfam" id="PF00903">
    <property type="entry name" value="Glyoxalase"/>
    <property type="match status" value="1"/>
</dbReference>
<sequence>MVSWEPRSFERVLGFGDGRSARKEMYGVDWKLEVVPIPVADVDVAKQFYSERLGFVVDHDTQISEYSRIVQLTPPGSACSVVLGAPTGTAPGSVRGVQLVVPDIEAARAELAGRGVEVSGVYHYRADGALAEGGGGPWNAFVSFDDPDGNGWILQERPPEG</sequence>
<name>A0A1G8WGB8_9ACTN</name>
<reference evidence="2 3" key="1">
    <citation type="submission" date="2016-10" db="EMBL/GenBank/DDBJ databases">
        <authorList>
            <person name="de Groot N.N."/>
        </authorList>
    </citation>
    <scope>NUCLEOTIDE SEQUENCE [LARGE SCALE GENOMIC DNA]</scope>
    <source>
        <strain evidence="2 3">CGMCC 4.5681</strain>
    </source>
</reference>
<dbReference type="STRING" id="683260.SAMN05421874_103161"/>
<dbReference type="AlphaFoldDB" id="A0A1G8WGB8"/>
<evidence type="ECO:0000313" key="3">
    <source>
        <dbReference type="Proteomes" id="UP000198683"/>
    </source>
</evidence>
<keyword evidence="3" id="KW-1185">Reference proteome</keyword>
<dbReference type="InterPro" id="IPR029068">
    <property type="entry name" value="Glyas_Bleomycin-R_OHBP_Dase"/>
</dbReference>
<dbReference type="PROSITE" id="PS51819">
    <property type="entry name" value="VOC"/>
    <property type="match status" value="1"/>
</dbReference>
<evidence type="ECO:0000313" key="2">
    <source>
        <dbReference type="EMBL" id="SDJ77261.1"/>
    </source>
</evidence>